<dbReference type="PANTHER" id="PTHR42861">
    <property type="entry name" value="CALCIUM-TRANSPORTING ATPASE"/>
    <property type="match status" value="1"/>
</dbReference>
<gene>
    <name evidence="8" type="ORF">GCM10010515_12290</name>
</gene>
<keyword evidence="9" id="KW-1185">Reference proteome</keyword>
<dbReference type="GO" id="GO:0016887">
    <property type="term" value="F:ATP hydrolysis activity"/>
    <property type="evidence" value="ECO:0007669"/>
    <property type="project" value="InterPro"/>
</dbReference>
<feature type="transmembrane region" description="Helical" evidence="6">
    <location>
        <begin position="646"/>
        <end position="667"/>
    </location>
</feature>
<dbReference type="Gene3D" id="3.40.1110.10">
    <property type="entry name" value="Calcium-transporting ATPase, cytoplasmic domain N"/>
    <property type="match status" value="1"/>
</dbReference>
<dbReference type="AlphaFoldDB" id="A0A918K5X0"/>
<comment type="caution">
    <text evidence="8">The sequence shown here is derived from an EMBL/GenBank/DDBJ whole genome shotgun (WGS) entry which is preliminary data.</text>
</comment>
<comment type="subcellular location">
    <subcellularLocation>
        <location evidence="1">Cell membrane</location>
        <topology evidence="1">Multi-pass membrane protein</topology>
    </subcellularLocation>
</comment>
<feature type="transmembrane region" description="Helical" evidence="6">
    <location>
        <begin position="266"/>
        <end position="291"/>
    </location>
</feature>
<dbReference type="Pfam" id="PF00702">
    <property type="entry name" value="Hydrolase"/>
    <property type="match status" value="1"/>
</dbReference>
<feature type="domain" description="P-type ATPase A" evidence="7">
    <location>
        <begin position="121"/>
        <end position="214"/>
    </location>
</feature>
<dbReference type="InterPro" id="IPR008250">
    <property type="entry name" value="ATPase_P-typ_transduc_dom_A_sf"/>
</dbReference>
<protein>
    <submittedName>
        <fullName evidence="8">Magnesium-transporting ATPase</fullName>
    </submittedName>
</protein>
<organism evidence="8 9">
    <name type="scientific">Streptomyces fructofermentans</name>
    <dbReference type="NCBI Taxonomy" id="152141"/>
    <lineage>
        <taxon>Bacteria</taxon>
        <taxon>Bacillati</taxon>
        <taxon>Actinomycetota</taxon>
        <taxon>Actinomycetes</taxon>
        <taxon>Kitasatosporales</taxon>
        <taxon>Streptomycetaceae</taxon>
        <taxon>Streptomyces</taxon>
    </lineage>
</organism>
<dbReference type="SFLD" id="SFLDG00002">
    <property type="entry name" value="C1.7:_P-type_atpase_like"/>
    <property type="match status" value="1"/>
</dbReference>
<dbReference type="Gene3D" id="3.40.50.1000">
    <property type="entry name" value="HAD superfamily/HAD-like"/>
    <property type="match status" value="1"/>
</dbReference>
<feature type="transmembrane region" description="Helical" evidence="6">
    <location>
        <begin position="679"/>
        <end position="701"/>
    </location>
</feature>
<feature type="transmembrane region" description="Helical" evidence="6">
    <location>
        <begin position="86"/>
        <end position="103"/>
    </location>
</feature>
<reference evidence="8" key="2">
    <citation type="submission" date="2020-09" db="EMBL/GenBank/DDBJ databases">
        <authorList>
            <person name="Sun Q."/>
            <person name="Ohkuma M."/>
        </authorList>
    </citation>
    <scope>NUCLEOTIDE SEQUENCE</scope>
    <source>
        <strain evidence="8">JCM 4956</strain>
    </source>
</reference>
<evidence type="ECO:0000313" key="9">
    <source>
        <dbReference type="Proteomes" id="UP000645555"/>
    </source>
</evidence>
<dbReference type="SFLD" id="SFLDF00027">
    <property type="entry name" value="p-type_atpase"/>
    <property type="match status" value="1"/>
</dbReference>
<evidence type="ECO:0000256" key="3">
    <source>
        <dbReference type="ARBA" id="ARBA00022967"/>
    </source>
</evidence>
<feature type="transmembrane region" description="Helical" evidence="6">
    <location>
        <begin position="61"/>
        <end position="80"/>
    </location>
</feature>
<keyword evidence="3" id="KW-1278">Translocase</keyword>
<evidence type="ECO:0000256" key="2">
    <source>
        <dbReference type="ARBA" id="ARBA00022692"/>
    </source>
</evidence>
<dbReference type="SUPFAM" id="SSF81665">
    <property type="entry name" value="Calcium ATPase, transmembrane domain M"/>
    <property type="match status" value="1"/>
</dbReference>
<reference evidence="8" key="1">
    <citation type="journal article" date="2014" name="Int. J. Syst. Evol. Microbiol.">
        <title>Complete genome sequence of Corynebacterium casei LMG S-19264T (=DSM 44701T), isolated from a smear-ripened cheese.</title>
        <authorList>
            <consortium name="US DOE Joint Genome Institute (JGI-PGF)"/>
            <person name="Walter F."/>
            <person name="Albersmeier A."/>
            <person name="Kalinowski J."/>
            <person name="Ruckert C."/>
        </authorList>
    </citation>
    <scope>NUCLEOTIDE SEQUENCE</scope>
    <source>
        <strain evidence="8">JCM 4956</strain>
    </source>
</reference>
<feature type="transmembrane region" description="Helical" evidence="6">
    <location>
        <begin position="713"/>
        <end position="733"/>
    </location>
</feature>
<dbReference type="InterPro" id="IPR023299">
    <property type="entry name" value="ATPase_P-typ_cyto_dom_N"/>
</dbReference>
<feature type="transmembrane region" description="Helical" evidence="6">
    <location>
        <begin position="235"/>
        <end position="254"/>
    </location>
</feature>
<dbReference type="SFLD" id="SFLDS00003">
    <property type="entry name" value="Haloacid_Dehalogenase"/>
    <property type="match status" value="1"/>
</dbReference>
<dbReference type="Proteomes" id="UP000645555">
    <property type="component" value="Unassembled WGS sequence"/>
</dbReference>
<dbReference type="PROSITE" id="PS00154">
    <property type="entry name" value="ATPASE_E1_E2"/>
    <property type="match status" value="1"/>
</dbReference>
<dbReference type="RefSeq" id="WP_190034292.1">
    <property type="nucleotide sequence ID" value="NZ_BMWD01000003.1"/>
</dbReference>
<dbReference type="SUPFAM" id="SSF81653">
    <property type="entry name" value="Calcium ATPase, transduction domain A"/>
    <property type="match status" value="1"/>
</dbReference>
<feature type="transmembrane region" description="Helical" evidence="6">
    <location>
        <begin position="740"/>
        <end position="761"/>
    </location>
</feature>
<dbReference type="InterPro" id="IPR023298">
    <property type="entry name" value="ATPase_P-typ_TM_dom_sf"/>
</dbReference>
<keyword evidence="2 6" id="KW-0812">Transmembrane</keyword>
<dbReference type="InterPro" id="IPR018303">
    <property type="entry name" value="ATPase_P-typ_P_site"/>
</dbReference>
<feature type="transmembrane region" description="Helical" evidence="6">
    <location>
        <begin position="773"/>
        <end position="793"/>
    </location>
</feature>
<dbReference type="GO" id="GO:0005886">
    <property type="term" value="C:plasma membrane"/>
    <property type="evidence" value="ECO:0007669"/>
    <property type="project" value="UniProtKB-SubCell"/>
</dbReference>
<dbReference type="GO" id="GO:0005524">
    <property type="term" value="F:ATP binding"/>
    <property type="evidence" value="ECO:0007669"/>
    <property type="project" value="InterPro"/>
</dbReference>
<dbReference type="SUPFAM" id="SSF56784">
    <property type="entry name" value="HAD-like"/>
    <property type="match status" value="1"/>
</dbReference>
<evidence type="ECO:0000256" key="4">
    <source>
        <dbReference type="ARBA" id="ARBA00022989"/>
    </source>
</evidence>
<evidence type="ECO:0000259" key="7">
    <source>
        <dbReference type="Pfam" id="PF00122"/>
    </source>
</evidence>
<name>A0A918K5X0_9ACTN</name>
<dbReference type="InterPro" id="IPR023214">
    <property type="entry name" value="HAD_sf"/>
</dbReference>
<dbReference type="PRINTS" id="PR00120">
    <property type="entry name" value="HATPASE"/>
</dbReference>
<feature type="transmembrane region" description="Helical" evidence="6">
    <location>
        <begin position="615"/>
        <end position="634"/>
    </location>
</feature>
<sequence>MTHIDAGAELDPVHPVPVPGGPPRARGLTAAEVSVRVARGEVNDIPVRSSRSMTDIVRANVFTRFNAIIGVLWLIMMFVAPFQDSLFGYVIIANTGIGIVQELRAKKTLDSLAVIGEVRPTVRRDGTATEVGTSAIVLGDLIEIGPGDKVVVDGECAEADGLEIDESLLTGEADPVVKQPGDPVMSGSFVVAGGGAFTATKVGREAYAAQLAEEASRFTLVHSELRTGISTILKYVTWMLIPAAVGLAVTQLVSKDNDFKDSIARAVGGIVPMVPEGLVLLTSVAFAIGVVRLGRKQCLVQELPAIEGLARVDTVCLDKTGTLTEGGMDVTGLRPLEGADEAYLRRVLGALGSSDPRPNASLEAIIGSYPAPGDWRTTGALPFSSARKYSGASFEEGDGTSSTWLLGAPDVLLPEGDPALAGTEQLNEQGLRVLLLARAARDLDDPRVHEGAGPVALVVLEQRLRPDAADTLRYFAEQDVRAKVISGDNAVSVGAVAAKLGLPGAGATVDARRLPAEREEMAKALDEGTVFGRVTPQQKRDMVGALQSRGHTVAMTGDGVNDVLALKDADIGVAMGSGSEATRAVAQIVLLNNSFATLPSVVAEGRRVIGNITRVATLFLVKTVYSVLLAVLVVCWQVEYPFLPRHLTLLSTLTIGVPAFFLALAPNRERARPHFVRRVMRYSIPGGVVAAVATFVTYLVARHHYTGEGSLEAETSAATLTLFLVSMWVLAIVARPYTWWRICLVAAMGLGFLIVLVVPWLQDFFALRLVGTTMPWTAVGIAAVGAVTLEFVWRWVDRHIRE</sequence>
<dbReference type="Pfam" id="PF00122">
    <property type="entry name" value="E1-E2_ATPase"/>
    <property type="match status" value="1"/>
</dbReference>
<dbReference type="InterPro" id="IPR036412">
    <property type="entry name" value="HAD-like_sf"/>
</dbReference>
<evidence type="ECO:0000256" key="5">
    <source>
        <dbReference type="ARBA" id="ARBA00023136"/>
    </source>
</evidence>
<evidence type="ECO:0000256" key="6">
    <source>
        <dbReference type="SAM" id="Phobius"/>
    </source>
</evidence>
<dbReference type="EMBL" id="BMWD01000003">
    <property type="protein sequence ID" value="GGX46872.1"/>
    <property type="molecule type" value="Genomic_DNA"/>
</dbReference>
<dbReference type="NCBIfam" id="TIGR01494">
    <property type="entry name" value="ATPase_P-type"/>
    <property type="match status" value="2"/>
</dbReference>
<keyword evidence="4 6" id="KW-1133">Transmembrane helix</keyword>
<dbReference type="InterPro" id="IPR001757">
    <property type="entry name" value="P_typ_ATPase"/>
</dbReference>
<dbReference type="Gene3D" id="1.20.1110.10">
    <property type="entry name" value="Calcium-transporting ATPase, transmembrane domain"/>
    <property type="match status" value="1"/>
</dbReference>
<dbReference type="PRINTS" id="PR00119">
    <property type="entry name" value="CATATPASE"/>
</dbReference>
<accession>A0A918K5X0</accession>
<proteinExistence type="predicted"/>
<dbReference type="InterPro" id="IPR044492">
    <property type="entry name" value="P_typ_ATPase_HD_dom"/>
</dbReference>
<dbReference type="InterPro" id="IPR059000">
    <property type="entry name" value="ATPase_P-type_domA"/>
</dbReference>
<evidence type="ECO:0000256" key="1">
    <source>
        <dbReference type="ARBA" id="ARBA00004651"/>
    </source>
</evidence>
<evidence type="ECO:0000313" key="8">
    <source>
        <dbReference type="EMBL" id="GGX46872.1"/>
    </source>
</evidence>
<keyword evidence="5 6" id="KW-0472">Membrane</keyword>
<dbReference type="Gene3D" id="2.70.150.10">
    <property type="entry name" value="Calcium-transporting ATPase, cytoplasmic transduction domain A"/>
    <property type="match status" value="1"/>
</dbReference>